<dbReference type="PANTHER" id="PTHR43537">
    <property type="entry name" value="TRANSCRIPTIONAL REGULATOR, GNTR FAMILY"/>
    <property type="match status" value="1"/>
</dbReference>
<keyword evidence="1" id="KW-0805">Transcription regulation</keyword>
<dbReference type="SUPFAM" id="SSF46785">
    <property type="entry name" value="Winged helix' DNA-binding domain"/>
    <property type="match status" value="1"/>
</dbReference>
<keyword evidence="6" id="KW-1185">Reference proteome</keyword>
<dbReference type="SMART" id="SM00895">
    <property type="entry name" value="FCD"/>
    <property type="match status" value="1"/>
</dbReference>
<dbReference type="EMBL" id="JAQIPB010000002">
    <property type="protein sequence ID" value="MDA7415968.1"/>
    <property type="molecule type" value="Genomic_DNA"/>
</dbReference>
<evidence type="ECO:0000256" key="3">
    <source>
        <dbReference type="ARBA" id="ARBA00023163"/>
    </source>
</evidence>
<comment type="caution">
    <text evidence="5">The sequence shown here is derived from an EMBL/GenBank/DDBJ whole genome shotgun (WGS) entry which is preliminary data.</text>
</comment>
<sequence>MAPSSRARVNLSDKIRAALEAEITSGELVAGARIDEQALMERFEVSRTPAREALLQLISAGLVTTLPRQGAVVATLSVAEYVAMLEVLTELEGLAARLAARRMPAVQRRQLQEADQACREAAQRDDPVAYGQANTRFHEIIYDGSLNDVLAKQLRAMRLRMRHPRSTLFDRPGRIRSSLAEHEVVLQAILSGDEDAAYRGMSGHISSGGNVYADAIASMPFTRPQAAPVATAEVAADALAVTRKAAARRVSTSKAD</sequence>
<evidence type="ECO:0000313" key="6">
    <source>
        <dbReference type="Proteomes" id="UP001212602"/>
    </source>
</evidence>
<dbReference type="Gene3D" id="1.10.10.10">
    <property type="entry name" value="Winged helix-like DNA-binding domain superfamily/Winged helix DNA-binding domain"/>
    <property type="match status" value="1"/>
</dbReference>
<keyword evidence="2" id="KW-0238">DNA-binding</keyword>
<dbReference type="InterPro" id="IPR011711">
    <property type="entry name" value="GntR_C"/>
</dbReference>
<proteinExistence type="predicted"/>
<evidence type="ECO:0000313" key="5">
    <source>
        <dbReference type="EMBL" id="MDA7415968.1"/>
    </source>
</evidence>
<protein>
    <submittedName>
        <fullName evidence="5">GntR family transcriptional regulator</fullName>
    </submittedName>
</protein>
<reference evidence="5" key="1">
    <citation type="submission" date="2023-01" db="EMBL/GenBank/DDBJ databases">
        <title>Xenophilus mangrovi sp. nov., isolated from soil of Mangrove nature reserve.</title>
        <authorList>
            <person name="Xu S."/>
            <person name="Liu Z."/>
            <person name="Xu Y."/>
        </authorList>
    </citation>
    <scope>NUCLEOTIDE SEQUENCE</scope>
    <source>
        <strain evidence="5">YW8</strain>
    </source>
</reference>
<dbReference type="PROSITE" id="PS50949">
    <property type="entry name" value="HTH_GNTR"/>
    <property type="match status" value="1"/>
</dbReference>
<dbReference type="SUPFAM" id="SSF48008">
    <property type="entry name" value="GntR ligand-binding domain-like"/>
    <property type="match status" value="1"/>
</dbReference>
<dbReference type="RefSeq" id="WP_271427210.1">
    <property type="nucleotide sequence ID" value="NZ_JAQIPB010000002.1"/>
</dbReference>
<evidence type="ECO:0000256" key="1">
    <source>
        <dbReference type="ARBA" id="ARBA00023015"/>
    </source>
</evidence>
<feature type="domain" description="HTH gntR-type" evidence="4">
    <location>
        <begin position="9"/>
        <end position="76"/>
    </location>
</feature>
<dbReference type="GO" id="GO:0003700">
    <property type="term" value="F:DNA-binding transcription factor activity"/>
    <property type="evidence" value="ECO:0007669"/>
    <property type="project" value="InterPro"/>
</dbReference>
<gene>
    <name evidence="5" type="ORF">PGB34_06280</name>
</gene>
<name>A0AAE3N6U9_9BURK</name>
<accession>A0AAE3N6U9</accession>
<dbReference type="InterPro" id="IPR036388">
    <property type="entry name" value="WH-like_DNA-bd_sf"/>
</dbReference>
<dbReference type="CDD" id="cd07377">
    <property type="entry name" value="WHTH_GntR"/>
    <property type="match status" value="1"/>
</dbReference>
<keyword evidence="3" id="KW-0804">Transcription</keyword>
<organism evidence="5 6">
    <name type="scientific">Xenophilus arseniciresistens</name>
    <dbReference type="NCBI Taxonomy" id="1283306"/>
    <lineage>
        <taxon>Bacteria</taxon>
        <taxon>Pseudomonadati</taxon>
        <taxon>Pseudomonadota</taxon>
        <taxon>Betaproteobacteria</taxon>
        <taxon>Burkholderiales</taxon>
        <taxon>Comamonadaceae</taxon>
        <taxon>Xenophilus</taxon>
    </lineage>
</organism>
<evidence type="ECO:0000256" key="2">
    <source>
        <dbReference type="ARBA" id="ARBA00023125"/>
    </source>
</evidence>
<dbReference type="InterPro" id="IPR008920">
    <property type="entry name" value="TF_FadR/GntR_C"/>
</dbReference>
<dbReference type="AlphaFoldDB" id="A0AAE3N6U9"/>
<dbReference type="Pfam" id="PF07729">
    <property type="entry name" value="FCD"/>
    <property type="match status" value="1"/>
</dbReference>
<dbReference type="Proteomes" id="UP001212602">
    <property type="component" value="Unassembled WGS sequence"/>
</dbReference>
<dbReference type="PANTHER" id="PTHR43537:SF49">
    <property type="entry name" value="TRANSCRIPTIONAL REGULATORY PROTEIN"/>
    <property type="match status" value="1"/>
</dbReference>
<dbReference type="GO" id="GO:0003677">
    <property type="term" value="F:DNA binding"/>
    <property type="evidence" value="ECO:0007669"/>
    <property type="project" value="UniProtKB-KW"/>
</dbReference>
<dbReference type="SMART" id="SM00345">
    <property type="entry name" value="HTH_GNTR"/>
    <property type="match status" value="1"/>
</dbReference>
<dbReference type="InterPro" id="IPR036390">
    <property type="entry name" value="WH_DNA-bd_sf"/>
</dbReference>
<dbReference type="Pfam" id="PF00392">
    <property type="entry name" value="GntR"/>
    <property type="match status" value="1"/>
</dbReference>
<dbReference type="InterPro" id="IPR000524">
    <property type="entry name" value="Tscrpt_reg_HTH_GntR"/>
</dbReference>
<dbReference type="Gene3D" id="1.20.120.530">
    <property type="entry name" value="GntR ligand-binding domain-like"/>
    <property type="match status" value="1"/>
</dbReference>
<evidence type="ECO:0000259" key="4">
    <source>
        <dbReference type="PROSITE" id="PS50949"/>
    </source>
</evidence>